<gene>
    <name evidence="5" type="ORF">ACFQ1M_05320</name>
</gene>
<evidence type="ECO:0000313" key="5">
    <source>
        <dbReference type="EMBL" id="MFD0861616.1"/>
    </source>
</evidence>
<dbReference type="InterPro" id="IPR001791">
    <property type="entry name" value="Laminin_G"/>
</dbReference>
<dbReference type="Pfam" id="PF13385">
    <property type="entry name" value="Laminin_G_3"/>
    <property type="match status" value="1"/>
</dbReference>
<accession>A0ABW3CY59</accession>
<dbReference type="InterPro" id="IPR013783">
    <property type="entry name" value="Ig-like_fold"/>
</dbReference>
<dbReference type="InterPro" id="IPR006558">
    <property type="entry name" value="LamG-like"/>
</dbReference>
<evidence type="ECO:0000313" key="6">
    <source>
        <dbReference type="Proteomes" id="UP001596978"/>
    </source>
</evidence>
<feature type="signal peptide" evidence="3">
    <location>
        <begin position="1"/>
        <end position="26"/>
    </location>
</feature>
<keyword evidence="1 3" id="KW-0732">Signal</keyword>
<comment type="caution">
    <text evidence="5">The sequence shown here is derived from an EMBL/GenBank/DDBJ whole genome shotgun (WGS) entry which is preliminary data.</text>
</comment>
<evidence type="ECO:0000259" key="4">
    <source>
        <dbReference type="SMART" id="SM00560"/>
    </source>
</evidence>
<dbReference type="SUPFAM" id="SSF49899">
    <property type="entry name" value="Concanavalin A-like lectins/glucanases"/>
    <property type="match status" value="1"/>
</dbReference>
<keyword evidence="6" id="KW-1185">Reference proteome</keyword>
<feature type="chain" id="PRO_5045536283" evidence="3">
    <location>
        <begin position="27"/>
        <end position="1940"/>
    </location>
</feature>
<dbReference type="Proteomes" id="UP001596978">
    <property type="component" value="Unassembled WGS sequence"/>
</dbReference>
<dbReference type="CDD" id="cd00110">
    <property type="entry name" value="LamG"/>
    <property type="match status" value="1"/>
</dbReference>
<dbReference type="NCBIfam" id="TIGR04183">
    <property type="entry name" value="Por_Secre_tail"/>
    <property type="match status" value="1"/>
</dbReference>
<dbReference type="InterPro" id="IPR013320">
    <property type="entry name" value="ConA-like_dom_sf"/>
</dbReference>
<organism evidence="5 6">
    <name type="scientific">Sungkyunkwania multivorans</name>
    <dbReference type="NCBI Taxonomy" id="1173618"/>
    <lineage>
        <taxon>Bacteria</taxon>
        <taxon>Pseudomonadati</taxon>
        <taxon>Bacteroidota</taxon>
        <taxon>Flavobacteriia</taxon>
        <taxon>Flavobacteriales</taxon>
        <taxon>Flavobacteriaceae</taxon>
        <taxon>Sungkyunkwania</taxon>
    </lineage>
</organism>
<dbReference type="InterPro" id="IPR026444">
    <property type="entry name" value="Secre_tail"/>
</dbReference>
<dbReference type="Gene3D" id="2.60.40.10">
    <property type="entry name" value="Immunoglobulins"/>
    <property type="match status" value="2"/>
</dbReference>
<evidence type="ECO:0000256" key="2">
    <source>
        <dbReference type="ARBA" id="ARBA00023157"/>
    </source>
</evidence>
<protein>
    <submittedName>
        <fullName evidence="5">Choice-of-anchor D domain-containing protein</fullName>
    </submittedName>
</protein>
<sequence length="1940" mass="209896">MKKNYLLGKLAVALLLITAASTGLSAQVTILNQGFDSSPADTWGYTTNPGSGTIFLNAGFYNEPSTPNALVLRGGPGDQTNPNIVFNNVDISAYSNVTISVDFAQYRVESTDDFDMLVSYDNGATFPTVITLTDGTFGGTTRSFDFGASGGYVGANPYTFNVPAVATQVMVMFRFTETATFSNTADYFFMDDVRLEGLLPASEIDIIGNGVDIADGDTTPSVADDTDFGLSSIGIPVVHTFTIENDPSAGSTLNLTGSPLVDISGSSDFSITAQPATNALGVAATTTFQVAFNPTTAGVKTAIISIDNDDANENPYNFTIQGAGLAASAEMDVFGSGLEIVDDDTTPSVTDDTDFGSTTLALPLTRTYTISNFGTTNLNLFGASPVTISGSTDFTVVAQPASPILPGTSVTFQVLFTPSVAGTANATVNIANNDSDENPYNYDIQANVLSTVSLYCEDFTTPSGWTVASSTNGTWLEGSEATMSAGATGNYAYSQRFSGQYQNNAFIEYESPSYDLTGYEHLVLQLDYNTDTQVNRDFLNIYFSNNGGANWYRLGHVDVGEGVNWYNTKTGGTYGWTGNSGSWITAEIDLESMGFDNQSDIRFRVRFDSDGSTRDVGVAFDNFCIIGDPIVPKTYLTCGPGGIGNDLELWLRADSMLGTVADGTIIDTWEDQAFGTKWTNATSSGAERPTFYDNAANNVNFNPVVSFDGTNAMYGKKGFFNHEIYVVINPRTTISSSLPTQDVFLGDDYLEIPLSEDVTGISIGNTSARFVNDVVAYNQASNTKYGKGVVSTTLSYDRPVIFSTSINSAGNGMDLFLDGINLDVLSVTQEVNLATYKDILDTRWWLGKSEFFGPSFDGDMLEIVVFSSTKSAIEKTQIESYLAMKYGITMGFFPDPIAGVPHIPKSLFDSSTTPIWDTAVNVGYTYNVAAVGRDDCAGLYQKQARSVDPGTVLTLGLGDIYNTNSTNPNTFADDFDFLVWGTNGRDMANSGTPISVDLGPATVTTLTEVPNRIWKITERATGDIGTVKVSVATADLAGLPALSGNDAYVMILADDDSFTTAVETIFLTANGADQEAYYDFDGTKFFTFGVAHETLADRHVEFDGTDDFSMIGDRVDITGPFSISAWIYNDGSNDANGDKTIIAKRGSGSDGYHFLVDDSNRVVMRFDSGGSDMIISNTNLPDNQWHHVAFTFDGARGNLYIDGVIDESQNMSAPTANSHYLSIGARYIDKTTEADYFKGYIEEIRMWNIALSVDHIRYVMNQEIENDGSGNVDGEILPLGISKNDINSVQWADLLAYYSMNAFIGTSVNDVSGNANRASLADPDKFELQDQTAPLPYVSTADGPWEVNGTWANGSDLYVPNDNLTINGIPTDIDWNIVQVGDNVVANDDKTVLGLFSTANELSVVNDSELMVTHYLDLDGVIDLEGESQLVQDDGSDLEVASAGYIERDQQGTADSYTYNYWSSPVGNINTTANNQNIQLSATLMDGTVAASPVGINFQPAYDAADGGPTSPITISSYWIFRFVNSLADDYDAWLPTGSVGDILAGEGYTMKGAGTGGVFTDQNYVYMGKPNNGDISLTLSAGNEYLVGNPYPSAIDADEFIADNTSTTGSLYFWQHWGGGTHVLSGYQGGYAIYNLSGGVSAVSHPSVDQTGSGTKTPERYIPVAQGFFVEGSIDGTVNFENDQRIFVTEASGNSIYIRGAVSSQREEIIEEDTRTKVRLKITTPGEITRELLLTIDENTTDGIDWAYDAKLIESQEDDAFWLIDDIKHVIQAIPESQKDKKLPLGVSIASAGEVSFELFEVENDVADMDLYLLDKETSEVYDLRAASVTVDLNAIGDHNERFELLFNDPFKKDIGDPRLQDVVNVSYLNDKKIIRIENQMNINLRSVSLFNMMGQMTNVWNLNTESIQEIQANHLINGAYILKIETDDEEVTKKFMVN</sequence>
<dbReference type="SMART" id="SM00560">
    <property type="entry name" value="LamGL"/>
    <property type="match status" value="1"/>
</dbReference>
<name>A0ABW3CY59_9FLAO</name>
<dbReference type="EMBL" id="JBHTJH010000004">
    <property type="protein sequence ID" value="MFD0861616.1"/>
    <property type="molecule type" value="Genomic_DNA"/>
</dbReference>
<keyword evidence="2" id="KW-1015">Disulfide bond</keyword>
<dbReference type="Gene3D" id="2.60.120.200">
    <property type="match status" value="1"/>
</dbReference>
<dbReference type="RefSeq" id="WP_386404963.1">
    <property type="nucleotide sequence ID" value="NZ_JBHTJH010000004.1"/>
</dbReference>
<dbReference type="Gene3D" id="2.60.120.260">
    <property type="entry name" value="Galactose-binding domain-like"/>
    <property type="match status" value="1"/>
</dbReference>
<evidence type="ECO:0000256" key="1">
    <source>
        <dbReference type="ARBA" id="ARBA00022729"/>
    </source>
</evidence>
<dbReference type="InterPro" id="IPR058515">
    <property type="entry name" value="DUF8202"/>
</dbReference>
<dbReference type="NCBIfam" id="NF012200">
    <property type="entry name" value="choice_anch_D"/>
    <property type="match status" value="2"/>
</dbReference>
<proteinExistence type="predicted"/>
<feature type="domain" description="LamG-like jellyroll fold" evidence="4">
    <location>
        <begin position="1119"/>
        <end position="1254"/>
    </location>
</feature>
<evidence type="ECO:0000256" key="3">
    <source>
        <dbReference type="SAM" id="SignalP"/>
    </source>
</evidence>
<dbReference type="Pfam" id="PF26628">
    <property type="entry name" value="DUF8202"/>
    <property type="match status" value="1"/>
</dbReference>
<reference evidence="6" key="1">
    <citation type="journal article" date="2019" name="Int. J. Syst. Evol. Microbiol.">
        <title>The Global Catalogue of Microorganisms (GCM) 10K type strain sequencing project: providing services to taxonomists for standard genome sequencing and annotation.</title>
        <authorList>
            <consortium name="The Broad Institute Genomics Platform"/>
            <consortium name="The Broad Institute Genome Sequencing Center for Infectious Disease"/>
            <person name="Wu L."/>
            <person name="Ma J."/>
        </authorList>
    </citation>
    <scope>NUCLEOTIDE SEQUENCE [LARGE SCALE GENOMIC DNA]</scope>
    <source>
        <strain evidence="6">CCUG 62952</strain>
    </source>
</reference>